<dbReference type="GO" id="GO:0000166">
    <property type="term" value="F:nucleotide binding"/>
    <property type="evidence" value="ECO:0007669"/>
    <property type="project" value="UniProtKB-KW"/>
</dbReference>
<evidence type="ECO:0000256" key="14">
    <source>
        <dbReference type="ARBA" id="ARBA00023027"/>
    </source>
</evidence>
<dbReference type="InterPro" id="IPR050071">
    <property type="entry name" value="Dehydroquinate_synthase"/>
</dbReference>
<comment type="catalytic activity">
    <reaction evidence="1">
        <text>7-phospho-2-dehydro-3-deoxy-D-arabino-heptonate = 3-dehydroquinate + phosphate</text>
        <dbReference type="Rhea" id="RHEA:21968"/>
        <dbReference type="ChEBI" id="CHEBI:32364"/>
        <dbReference type="ChEBI" id="CHEBI:43474"/>
        <dbReference type="ChEBI" id="CHEBI:58394"/>
        <dbReference type="EC" id="4.2.3.4"/>
    </reaction>
</comment>
<proteinExistence type="inferred from homology"/>
<evidence type="ECO:0000256" key="3">
    <source>
        <dbReference type="ARBA" id="ARBA00001941"/>
    </source>
</evidence>
<keyword evidence="15" id="KW-0057">Aromatic amino acid biosynthesis</keyword>
<evidence type="ECO:0000256" key="15">
    <source>
        <dbReference type="ARBA" id="ARBA00023141"/>
    </source>
</evidence>
<dbReference type="InterPro" id="IPR056179">
    <property type="entry name" value="DHQS_C"/>
</dbReference>
<dbReference type="GO" id="GO:0005737">
    <property type="term" value="C:cytoplasm"/>
    <property type="evidence" value="ECO:0007669"/>
    <property type="project" value="UniProtKB-SubCell"/>
</dbReference>
<dbReference type="AlphaFoldDB" id="A0A381NLN7"/>
<sequence length="374" mass="41427">MREFRKVKVNLGEKSYHIHIGKNIVDLLPEIISPSVTRKKIFLVSDEAVGSTILPRVRKILEDAGFELSIILVPSGEKSKSFEQLQILLSELLDNNIERRDIVIALGGGVIGDLVGFASSILYRGINFIQIPTTLLAQVDSSIGGKTAINVKQGKNLVGSFHQPKIVVADVNFLSTLSLREVKAGFAEIIKYAVLGNRAFFDWLNENSKKLLKLDTESLIHAIETSCKMKAKIVKEDEYEQGKRVLLNLGHTFGHAFEKSVNTNGDGISILHGEAIGIGICLAAKLSEDFEESNIEDSIAIEKLVTDFGLPTNILDISKNLKISEVIKFMKHDKKRSDDKNTLILLKGIGRAFIHNDVKDEDLARFLNNQGLKK</sequence>
<keyword evidence="16" id="KW-0456">Lyase</keyword>
<keyword evidence="17" id="KW-0170">Cobalt</keyword>
<name>A0A381NLN7_9ZZZZ</name>
<dbReference type="Gene3D" id="1.20.1090.10">
    <property type="entry name" value="Dehydroquinate synthase-like - alpha domain"/>
    <property type="match status" value="1"/>
</dbReference>
<dbReference type="GO" id="GO:0003856">
    <property type="term" value="F:3-dehydroquinate synthase activity"/>
    <property type="evidence" value="ECO:0007669"/>
    <property type="project" value="UniProtKB-EC"/>
</dbReference>
<evidence type="ECO:0000259" key="19">
    <source>
        <dbReference type="Pfam" id="PF24621"/>
    </source>
</evidence>
<gene>
    <name evidence="20" type="ORF">METZ01_LOCUS7297</name>
</gene>
<keyword evidence="13" id="KW-0862">Zinc</keyword>
<comment type="cofactor">
    <cofactor evidence="3">
        <name>Co(2+)</name>
        <dbReference type="ChEBI" id="CHEBI:48828"/>
    </cofactor>
</comment>
<dbReference type="Gene3D" id="3.40.50.1970">
    <property type="match status" value="1"/>
</dbReference>
<dbReference type="InterPro" id="IPR030960">
    <property type="entry name" value="DHQS/DOIS_N"/>
</dbReference>
<comment type="similarity">
    <text evidence="6">Belongs to the sugar phosphate cyclases superfamily. Dehydroquinate synthase family.</text>
</comment>
<evidence type="ECO:0000256" key="1">
    <source>
        <dbReference type="ARBA" id="ARBA00001393"/>
    </source>
</evidence>
<evidence type="ECO:0000259" key="18">
    <source>
        <dbReference type="Pfam" id="PF01761"/>
    </source>
</evidence>
<dbReference type="SUPFAM" id="SSF56796">
    <property type="entry name" value="Dehydroquinate synthase-like"/>
    <property type="match status" value="1"/>
</dbReference>
<protein>
    <recommendedName>
        <fullName evidence="8">3-dehydroquinate synthase</fullName>
        <ecNumber evidence="7">4.2.3.4</ecNumber>
    </recommendedName>
</protein>
<evidence type="ECO:0000256" key="2">
    <source>
        <dbReference type="ARBA" id="ARBA00001911"/>
    </source>
</evidence>
<dbReference type="GO" id="GO:0009073">
    <property type="term" value="P:aromatic amino acid family biosynthetic process"/>
    <property type="evidence" value="ECO:0007669"/>
    <property type="project" value="UniProtKB-KW"/>
</dbReference>
<dbReference type="GO" id="GO:0046872">
    <property type="term" value="F:metal ion binding"/>
    <property type="evidence" value="ECO:0007669"/>
    <property type="project" value="UniProtKB-KW"/>
</dbReference>
<dbReference type="Pfam" id="PF01761">
    <property type="entry name" value="DHQ_synthase"/>
    <property type="match status" value="1"/>
</dbReference>
<reference evidence="20" key="1">
    <citation type="submission" date="2018-05" db="EMBL/GenBank/DDBJ databases">
        <authorList>
            <person name="Lanie J.A."/>
            <person name="Ng W.-L."/>
            <person name="Kazmierczak K.M."/>
            <person name="Andrzejewski T.M."/>
            <person name="Davidsen T.M."/>
            <person name="Wayne K.J."/>
            <person name="Tettelin H."/>
            <person name="Glass J.I."/>
            <person name="Rusch D."/>
            <person name="Podicherti R."/>
            <person name="Tsui H.-C.T."/>
            <person name="Winkler M.E."/>
        </authorList>
    </citation>
    <scope>NUCLEOTIDE SEQUENCE</scope>
</reference>
<dbReference type="EMBL" id="UINC01000388">
    <property type="protein sequence ID" value="SUZ54443.1"/>
    <property type="molecule type" value="Genomic_DNA"/>
</dbReference>
<dbReference type="PIRSF" id="PIRSF001455">
    <property type="entry name" value="DHQ_synth"/>
    <property type="match status" value="1"/>
</dbReference>
<evidence type="ECO:0000256" key="10">
    <source>
        <dbReference type="ARBA" id="ARBA00022605"/>
    </source>
</evidence>
<dbReference type="GO" id="GO:0008652">
    <property type="term" value="P:amino acid biosynthetic process"/>
    <property type="evidence" value="ECO:0007669"/>
    <property type="project" value="UniProtKB-KW"/>
</dbReference>
<comment type="subcellular location">
    <subcellularLocation>
        <location evidence="4">Cytoplasm</location>
    </subcellularLocation>
</comment>
<evidence type="ECO:0000256" key="17">
    <source>
        <dbReference type="ARBA" id="ARBA00023285"/>
    </source>
</evidence>
<evidence type="ECO:0000256" key="6">
    <source>
        <dbReference type="ARBA" id="ARBA00005412"/>
    </source>
</evidence>
<evidence type="ECO:0000256" key="16">
    <source>
        <dbReference type="ARBA" id="ARBA00023239"/>
    </source>
</evidence>
<evidence type="ECO:0000256" key="13">
    <source>
        <dbReference type="ARBA" id="ARBA00022833"/>
    </source>
</evidence>
<dbReference type="FunFam" id="3.40.50.1970:FF:000001">
    <property type="entry name" value="3-dehydroquinate synthase"/>
    <property type="match status" value="1"/>
</dbReference>
<keyword evidence="9" id="KW-0963">Cytoplasm</keyword>
<accession>A0A381NLN7</accession>
<evidence type="ECO:0000313" key="20">
    <source>
        <dbReference type="EMBL" id="SUZ54443.1"/>
    </source>
</evidence>
<comment type="pathway">
    <text evidence="5">Metabolic intermediate biosynthesis; chorismate biosynthesis; chorismate from D-erythrose 4-phosphate and phosphoenolpyruvate: step 2/7.</text>
</comment>
<dbReference type="InterPro" id="IPR030963">
    <property type="entry name" value="DHQ_synth_fam"/>
</dbReference>
<dbReference type="CDD" id="cd08195">
    <property type="entry name" value="DHQS"/>
    <property type="match status" value="1"/>
</dbReference>
<dbReference type="EC" id="4.2.3.4" evidence="7"/>
<dbReference type="PANTHER" id="PTHR43622">
    <property type="entry name" value="3-DEHYDROQUINATE SYNTHASE"/>
    <property type="match status" value="1"/>
</dbReference>
<keyword evidence="12" id="KW-0547">Nucleotide-binding</keyword>
<evidence type="ECO:0000256" key="5">
    <source>
        <dbReference type="ARBA" id="ARBA00004661"/>
    </source>
</evidence>
<evidence type="ECO:0000256" key="7">
    <source>
        <dbReference type="ARBA" id="ARBA00013031"/>
    </source>
</evidence>
<evidence type="ECO:0000256" key="8">
    <source>
        <dbReference type="ARBA" id="ARBA00017684"/>
    </source>
</evidence>
<feature type="domain" description="3-dehydroquinate synthase N-terminal" evidence="18">
    <location>
        <begin position="71"/>
        <end position="183"/>
    </location>
</feature>
<keyword evidence="14" id="KW-0520">NAD</keyword>
<evidence type="ECO:0000256" key="11">
    <source>
        <dbReference type="ARBA" id="ARBA00022723"/>
    </source>
</evidence>
<dbReference type="Pfam" id="PF24621">
    <property type="entry name" value="DHQS_C"/>
    <property type="match status" value="1"/>
</dbReference>
<comment type="cofactor">
    <cofactor evidence="2">
        <name>NAD(+)</name>
        <dbReference type="ChEBI" id="CHEBI:57540"/>
    </cofactor>
</comment>
<evidence type="ECO:0000256" key="9">
    <source>
        <dbReference type="ARBA" id="ARBA00022490"/>
    </source>
</evidence>
<keyword evidence="11" id="KW-0479">Metal-binding</keyword>
<evidence type="ECO:0000256" key="4">
    <source>
        <dbReference type="ARBA" id="ARBA00004496"/>
    </source>
</evidence>
<dbReference type="PANTHER" id="PTHR43622:SF7">
    <property type="entry name" value="3-DEHYDROQUINATE SYNTHASE, CHLOROPLASTIC"/>
    <property type="match status" value="1"/>
</dbReference>
<feature type="domain" description="3-dehydroquinate synthase C-terminal" evidence="19">
    <location>
        <begin position="185"/>
        <end position="335"/>
    </location>
</feature>
<evidence type="ECO:0000256" key="12">
    <source>
        <dbReference type="ARBA" id="ARBA00022741"/>
    </source>
</evidence>
<dbReference type="HAMAP" id="MF_00110">
    <property type="entry name" value="DHQ_synthase"/>
    <property type="match status" value="1"/>
</dbReference>
<dbReference type="InterPro" id="IPR016037">
    <property type="entry name" value="DHQ_synth_AroB"/>
</dbReference>
<organism evidence="20">
    <name type="scientific">marine metagenome</name>
    <dbReference type="NCBI Taxonomy" id="408172"/>
    <lineage>
        <taxon>unclassified sequences</taxon>
        <taxon>metagenomes</taxon>
        <taxon>ecological metagenomes</taxon>
    </lineage>
</organism>
<dbReference type="NCBIfam" id="TIGR01357">
    <property type="entry name" value="aroB"/>
    <property type="match status" value="1"/>
</dbReference>
<keyword evidence="10" id="KW-0028">Amino-acid biosynthesis</keyword>